<dbReference type="PANTHER" id="PTHR30290:SF9">
    <property type="entry name" value="OLIGOPEPTIDE-BINDING PROTEIN APPA"/>
    <property type="match status" value="1"/>
</dbReference>
<dbReference type="Pfam" id="PF00496">
    <property type="entry name" value="SBP_bac_5"/>
    <property type="match status" value="1"/>
</dbReference>
<feature type="domain" description="Solute-binding protein family 5" evidence="5">
    <location>
        <begin position="116"/>
        <end position="478"/>
    </location>
</feature>
<dbReference type="PIRSF" id="PIRSF002741">
    <property type="entry name" value="MppA"/>
    <property type="match status" value="1"/>
</dbReference>
<feature type="compositionally biased region" description="Polar residues" evidence="4">
    <location>
        <begin position="44"/>
        <end position="69"/>
    </location>
</feature>
<evidence type="ECO:0000313" key="6">
    <source>
        <dbReference type="EMBL" id="ABZ10294.1"/>
    </source>
</evidence>
<gene>
    <name evidence="6" type="ORF">ALOHA_HF4000APKG10K24ctg1g25</name>
</gene>
<dbReference type="PROSITE" id="PS51257">
    <property type="entry name" value="PROKAR_LIPOPROTEIN"/>
    <property type="match status" value="1"/>
</dbReference>
<proteinExistence type="inferred from homology"/>
<reference evidence="6" key="1">
    <citation type="journal article" date="2008" name="ISME J.">
        <title>Genomic patterns of recombination, clonal divergence and environment in marine microbial populations.</title>
        <authorList>
            <person name="Konstantinidis K.T."/>
            <person name="Delong E.F."/>
        </authorList>
    </citation>
    <scope>NUCLEOTIDE SEQUENCE</scope>
</reference>
<dbReference type="Gene3D" id="3.40.190.10">
    <property type="entry name" value="Periplasmic binding protein-like II"/>
    <property type="match status" value="1"/>
</dbReference>
<dbReference type="GO" id="GO:0015833">
    <property type="term" value="P:peptide transport"/>
    <property type="evidence" value="ECO:0007669"/>
    <property type="project" value="TreeGrafter"/>
</dbReference>
<dbReference type="InterPro" id="IPR000914">
    <property type="entry name" value="SBP_5_dom"/>
</dbReference>
<evidence type="ECO:0000259" key="5">
    <source>
        <dbReference type="Pfam" id="PF00496"/>
    </source>
</evidence>
<accession>B3TCI5</accession>
<protein>
    <submittedName>
        <fullName evidence="6">Putative bacterial extracellular solute-binding protein, family 5</fullName>
    </submittedName>
</protein>
<sequence length="570" mass="62801">MVKFPQLRLPKVFAFIAALILMVVIACGADATATSPAPTQASQNESTTPPTQASQPEATTSPNQATSGKPVTLRVGTVADTYRNDPNDLSRLNIGMFPLNVNVFDQLLLVDENFQLQPMLAESWSYSEDTGTWKFDLREGVTFHDGQRFDAHSVVEMVQRFWSQGVGGNRLRIGENSAVALDDFTVLITPTSDNLRLPEELSHSSYGIRAPGSDPLEGEHIGTGAFIMSDYQQGSHITVEKNTEYWNSVPKIDELEFRFMPDPNTRILALQAGEVGAIFDVPPEATSLLERNTEIQVIPTAVSASQYVMVLLTGEAPYDLAQDINVREAIGYGINRQAILDISFNGHAELNQTFSPPGVLGPYAGRIIGYTHDPERSRTILEEAGWIDEDGDGFREKGDRKLTLEFINGFPAGPENGQTAEIIQAQLKEVGIDLKVTNVPDNATYSARLRNKEGDMFMEIGNQNSPSACFLASLFYGRYENPGSYSRGFAPGPLGWPEYDDEIDACNAALTTDEAAMHRANAIHIVVDESRSLLPLVGITRIYAARNYVKDFNPHPVRLHVRWDTVTVEE</sequence>
<keyword evidence="2" id="KW-0813">Transport</keyword>
<comment type="similarity">
    <text evidence="1">Belongs to the bacterial solute-binding protein 5 family.</text>
</comment>
<dbReference type="Gene3D" id="3.10.105.10">
    <property type="entry name" value="Dipeptide-binding Protein, Domain 3"/>
    <property type="match status" value="1"/>
</dbReference>
<dbReference type="InterPro" id="IPR030678">
    <property type="entry name" value="Peptide/Ni-bd"/>
</dbReference>
<name>B3TCI5_9ZZZZ</name>
<dbReference type="GO" id="GO:1904680">
    <property type="term" value="F:peptide transmembrane transporter activity"/>
    <property type="evidence" value="ECO:0007669"/>
    <property type="project" value="TreeGrafter"/>
</dbReference>
<dbReference type="EMBL" id="EU016671">
    <property type="protein sequence ID" value="ABZ10294.1"/>
    <property type="molecule type" value="Genomic_DNA"/>
</dbReference>
<dbReference type="SUPFAM" id="SSF53850">
    <property type="entry name" value="Periplasmic binding protein-like II"/>
    <property type="match status" value="1"/>
</dbReference>
<dbReference type="InterPro" id="IPR039424">
    <property type="entry name" value="SBP_5"/>
</dbReference>
<evidence type="ECO:0000256" key="1">
    <source>
        <dbReference type="ARBA" id="ARBA00005695"/>
    </source>
</evidence>
<evidence type="ECO:0000256" key="4">
    <source>
        <dbReference type="SAM" id="MobiDB-lite"/>
    </source>
</evidence>
<feature type="compositionally biased region" description="Low complexity" evidence="4">
    <location>
        <begin position="34"/>
        <end position="43"/>
    </location>
</feature>
<feature type="region of interest" description="Disordered" evidence="4">
    <location>
        <begin position="34"/>
        <end position="72"/>
    </location>
</feature>
<evidence type="ECO:0000256" key="2">
    <source>
        <dbReference type="ARBA" id="ARBA00022448"/>
    </source>
</evidence>
<dbReference type="AlphaFoldDB" id="B3TCI5"/>
<dbReference type="PANTHER" id="PTHR30290">
    <property type="entry name" value="PERIPLASMIC BINDING COMPONENT OF ABC TRANSPORTER"/>
    <property type="match status" value="1"/>
</dbReference>
<keyword evidence="3" id="KW-0732">Signal</keyword>
<evidence type="ECO:0000256" key="3">
    <source>
        <dbReference type="ARBA" id="ARBA00022729"/>
    </source>
</evidence>
<organism evidence="6">
    <name type="scientific">uncultured marine microorganism HF4000_APKG10K24</name>
    <dbReference type="NCBI Taxonomy" id="455562"/>
    <lineage>
        <taxon>unclassified sequences</taxon>
        <taxon>environmental samples</taxon>
    </lineage>
</organism>